<evidence type="ECO:0000256" key="1">
    <source>
        <dbReference type="SAM" id="MobiDB-lite"/>
    </source>
</evidence>
<evidence type="ECO:0000313" key="3">
    <source>
        <dbReference type="Proteomes" id="UP000019487"/>
    </source>
</evidence>
<sequence>MGFKLIVVGSTGFLATEIIKQALSDPRITSVIAIARRETVLPPDSGVDTAKLKSVVCHDFFDWQRLTTSIYGCKACIWTIGLKPSQSLTTDPQEARRICLDYTLSGMDTLKQLWGIHEASPWASQHSFRFIYVSAANAERDQGKKPWILGDLCLLRGETETSILALAHESNNRISACIAKPGHIVPNSNPILDTNIKNTLSTLGARIAGVPTICVTEMAAALLHQAVVGTEGETLLNGDLVRIGRKVLGDLGESADGDRAGEVEVDGKGKGESVGGGI</sequence>
<gene>
    <name evidence="2" type="ORF">SBOR_3779</name>
</gene>
<evidence type="ECO:0000313" key="2">
    <source>
        <dbReference type="EMBL" id="ESZ95837.1"/>
    </source>
</evidence>
<feature type="region of interest" description="Disordered" evidence="1">
    <location>
        <begin position="258"/>
        <end position="278"/>
    </location>
</feature>
<dbReference type="Proteomes" id="UP000019487">
    <property type="component" value="Unassembled WGS sequence"/>
</dbReference>
<dbReference type="STRING" id="1432307.W9CGJ8"/>
<accession>W9CGJ8</accession>
<dbReference type="EMBL" id="AYSA01000163">
    <property type="protein sequence ID" value="ESZ95837.1"/>
    <property type="molecule type" value="Genomic_DNA"/>
</dbReference>
<dbReference type="OrthoDB" id="3535423at2759"/>
<name>W9CGJ8_SCLBF</name>
<keyword evidence="3" id="KW-1185">Reference proteome</keyword>
<protein>
    <submittedName>
        <fullName evidence="2">Putative nucleoside-diphosphate-sugar epimerase</fullName>
    </submittedName>
</protein>
<dbReference type="SUPFAM" id="SSF51735">
    <property type="entry name" value="NAD(P)-binding Rossmann-fold domains"/>
    <property type="match status" value="1"/>
</dbReference>
<dbReference type="PANTHER" id="PTHR14097">
    <property type="entry name" value="OXIDOREDUCTASE HTATIP2"/>
    <property type="match status" value="1"/>
</dbReference>
<dbReference type="PANTHER" id="PTHR14097:SF9">
    <property type="entry name" value="EPIMERASE, PUTATIVE (AFU_ORTHOLOGUE AFUA_8G07320)-RELATED"/>
    <property type="match status" value="1"/>
</dbReference>
<organism evidence="2 3">
    <name type="scientific">Sclerotinia borealis (strain F-4128)</name>
    <dbReference type="NCBI Taxonomy" id="1432307"/>
    <lineage>
        <taxon>Eukaryota</taxon>
        <taxon>Fungi</taxon>
        <taxon>Dikarya</taxon>
        <taxon>Ascomycota</taxon>
        <taxon>Pezizomycotina</taxon>
        <taxon>Leotiomycetes</taxon>
        <taxon>Helotiales</taxon>
        <taxon>Sclerotiniaceae</taxon>
        <taxon>Sclerotinia</taxon>
    </lineage>
</organism>
<comment type="caution">
    <text evidence="2">The sequence shown here is derived from an EMBL/GenBank/DDBJ whole genome shotgun (WGS) entry which is preliminary data.</text>
</comment>
<reference evidence="2 3" key="1">
    <citation type="journal article" date="2014" name="Genome Announc.">
        <title>Draft genome sequence of Sclerotinia borealis, a psychrophilic plant pathogenic fungus.</title>
        <authorList>
            <person name="Mardanov A.V."/>
            <person name="Beletsky A.V."/>
            <person name="Kadnikov V.V."/>
            <person name="Ignatov A.N."/>
            <person name="Ravin N.V."/>
        </authorList>
    </citation>
    <scope>NUCLEOTIDE SEQUENCE [LARGE SCALE GENOMIC DNA]</scope>
    <source>
        <strain evidence="3">F-4157</strain>
    </source>
</reference>
<dbReference type="HOGENOM" id="CLU_071330_0_0_1"/>
<dbReference type="InterPro" id="IPR036291">
    <property type="entry name" value="NAD(P)-bd_dom_sf"/>
</dbReference>
<dbReference type="Gene3D" id="3.40.50.720">
    <property type="entry name" value="NAD(P)-binding Rossmann-like Domain"/>
    <property type="match status" value="1"/>
</dbReference>
<feature type="compositionally biased region" description="Basic and acidic residues" evidence="1">
    <location>
        <begin position="258"/>
        <end position="271"/>
    </location>
</feature>
<dbReference type="AlphaFoldDB" id="W9CGJ8"/>
<proteinExistence type="predicted"/>